<reference evidence="3 4" key="1">
    <citation type="submission" date="2020-08" db="EMBL/GenBank/DDBJ databases">
        <title>The Agave Microbiome: Exploring the role of microbial communities in plant adaptations to desert environments.</title>
        <authorList>
            <person name="Partida-Martinez L.P."/>
        </authorList>
    </citation>
    <scope>NUCLEOTIDE SEQUENCE [LARGE SCALE GENOMIC DNA]</scope>
    <source>
        <strain evidence="3 4">RAS26</strain>
    </source>
</reference>
<comment type="caution">
    <text evidence="3">The sequence shown here is derived from an EMBL/GenBank/DDBJ whole genome shotgun (WGS) entry which is preliminary data.</text>
</comment>
<feature type="compositionally biased region" description="Low complexity" evidence="1">
    <location>
        <begin position="29"/>
        <end position="45"/>
    </location>
</feature>
<evidence type="ECO:0000256" key="1">
    <source>
        <dbReference type="SAM" id="MobiDB-lite"/>
    </source>
</evidence>
<feature type="signal peptide" evidence="2">
    <location>
        <begin position="1"/>
        <end position="25"/>
    </location>
</feature>
<feature type="region of interest" description="Disordered" evidence="1">
    <location>
        <begin position="25"/>
        <end position="52"/>
    </location>
</feature>
<evidence type="ECO:0000313" key="3">
    <source>
        <dbReference type="EMBL" id="MBB2924334.1"/>
    </source>
</evidence>
<organism evidence="3 4">
    <name type="scientific">Cellulomonas cellasea</name>
    <dbReference type="NCBI Taxonomy" id="43670"/>
    <lineage>
        <taxon>Bacteria</taxon>
        <taxon>Bacillati</taxon>
        <taxon>Actinomycetota</taxon>
        <taxon>Actinomycetes</taxon>
        <taxon>Micrococcales</taxon>
        <taxon>Cellulomonadaceae</taxon>
        <taxon>Cellulomonas</taxon>
    </lineage>
</organism>
<name>A0A7W4UIA4_9CELL</name>
<gene>
    <name evidence="3" type="ORF">FHR80_003267</name>
</gene>
<dbReference type="EMBL" id="JACHVX010000005">
    <property type="protein sequence ID" value="MBB2924334.1"/>
    <property type="molecule type" value="Genomic_DNA"/>
</dbReference>
<feature type="chain" id="PRO_5038357850" description="Lipocalin-like domain-containing protein" evidence="2">
    <location>
        <begin position="26"/>
        <end position="218"/>
    </location>
</feature>
<dbReference type="RefSeq" id="WP_183297148.1">
    <property type="nucleotide sequence ID" value="NZ_JACHVX010000005.1"/>
</dbReference>
<dbReference type="PROSITE" id="PS51257">
    <property type="entry name" value="PROKAR_LIPOPROTEIN"/>
    <property type="match status" value="1"/>
</dbReference>
<proteinExistence type="predicted"/>
<keyword evidence="2" id="KW-0732">Signal</keyword>
<dbReference type="AlphaFoldDB" id="A0A7W4UIA4"/>
<accession>A0A7W4UIA4</accession>
<sequence>MRAVRPLVAPALVALALLVTGCSSGGDDAAASPTPTPEATVEETPTPTPTPTPLTGAACLVGSWDVDQASLAAGLQQTVAADGTVGEVQTAGATWISFDGTSTTLTYESQSLTVTMDVEGQQLGTTLAFTGPLSGAYTATDTELTVPAVDTSGVAQTLSFTLDGAPFEMPAEESGADEYQGIDLTGTQSYTCTEQELVLVSPAADGAPETQQLLRRRA</sequence>
<evidence type="ECO:0000256" key="2">
    <source>
        <dbReference type="SAM" id="SignalP"/>
    </source>
</evidence>
<evidence type="ECO:0000313" key="4">
    <source>
        <dbReference type="Proteomes" id="UP000518206"/>
    </source>
</evidence>
<protein>
    <recommendedName>
        <fullName evidence="5">Lipocalin-like domain-containing protein</fullName>
    </recommendedName>
</protein>
<reference evidence="3 4" key="2">
    <citation type="submission" date="2020-08" db="EMBL/GenBank/DDBJ databases">
        <authorList>
            <person name="Partida-Martinez L."/>
            <person name="Huntemann M."/>
            <person name="Clum A."/>
            <person name="Wang J."/>
            <person name="Palaniappan K."/>
            <person name="Ritter S."/>
            <person name="Chen I.-M."/>
            <person name="Stamatis D."/>
            <person name="Reddy T."/>
            <person name="O'Malley R."/>
            <person name="Daum C."/>
            <person name="Shapiro N."/>
            <person name="Ivanova N."/>
            <person name="Kyrpides N."/>
            <person name="Woyke T."/>
        </authorList>
    </citation>
    <scope>NUCLEOTIDE SEQUENCE [LARGE SCALE GENOMIC DNA]</scope>
    <source>
        <strain evidence="3 4">RAS26</strain>
    </source>
</reference>
<dbReference type="Proteomes" id="UP000518206">
    <property type="component" value="Unassembled WGS sequence"/>
</dbReference>
<evidence type="ECO:0008006" key="5">
    <source>
        <dbReference type="Google" id="ProtNLM"/>
    </source>
</evidence>